<dbReference type="InterPro" id="IPR003594">
    <property type="entry name" value="HATPase_dom"/>
</dbReference>
<keyword evidence="8 15" id="KW-0418">Kinase</keyword>
<dbReference type="Gene3D" id="6.10.340.10">
    <property type="match status" value="1"/>
</dbReference>
<evidence type="ECO:0000256" key="4">
    <source>
        <dbReference type="ARBA" id="ARBA00022475"/>
    </source>
</evidence>
<dbReference type="Pfam" id="PF02518">
    <property type="entry name" value="HATPase_c"/>
    <property type="match status" value="1"/>
</dbReference>
<keyword evidence="4" id="KW-1003">Cell membrane</keyword>
<dbReference type="SMART" id="SM00387">
    <property type="entry name" value="HATPase_c"/>
    <property type="match status" value="1"/>
</dbReference>
<dbReference type="InterPro" id="IPR005467">
    <property type="entry name" value="His_kinase_dom"/>
</dbReference>
<dbReference type="InterPro" id="IPR010559">
    <property type="entry name" value="Sig_transdc_His_kin_internal"/>
</dbReference>
<feature type="transmembrane region" description="Helical" evidence="12">
    <location>
        <begin position="20"/>
        <end position="38"/>
    </location>
</feature>
<evidence type="ECO:0000313" key="16">
    <source>
        <dbReference type="Proteomes" id="UP001057877"/>
    </source>
</evidence>
<evidence type="ECO:0000256" key="2">
    <source>
        <dbReference type="ARBA" id="ARBA00004651"/>
    </source>
</evidence>
<dbReference type="PROSITE" id="PS50109">
    <property type="entry name" value="HIS_KIN"/>
    <property type="match status" value="1"/>
</dbReference>
<keyword evidence="10" id="KW-0902">Two-component regulatory system</keyword>
<dbReference type="InterPro" id="IPR036890">
    <property type="entry name" value="HATPase_C_sf"/>
</dbReference>
<reference evidence="15" key="1">
    <citation type="submission" date="2022-01" db="EMBL/GenBank/DDBJ databases">
        <title>Paenibacillus spongiae sp. nov., isolated from marine sponge.</title>
        <authorList>
            <person name="Li Z."/>
            <person name="Zhang M."/>
        </authorList>
    </citation>
    <scope>NUCLEOTIDE SEQUENCE</scope>
    <source>
        <strain evidence="15">PHS-Z3</strain>
    </source>
</reference>
<gene>
    <name evidence="15" type="ORF">L1F29_25750</name>
</gene>
<evidence type="ECO:0000313" key="15">
    <source>
        <dbReference type="EMBL" id="UVI28816.1"/>
    </source>
</evidence>
<dbReference type="EMBL" id="CP091430">
    <property type="protein sequence ID" value="UVI28816.1"/>
    <property type="molecule type" value="Genomic_DNA"/>
</dbReference>
<evidence type="ECO:0000256" key="5">
    <source>
        <dbReference type="ARBA" id="ARBA00022553"/>
    </source>
</evidence>
<evidence type="ECO:0000256" key="7">
    <source>
        <dbReference type="ARBA" id="ARBA00022741"/>
    </source>
</evidence>
<feature type="domain" description="Histidine kinase" evidence="13">
    <location>
        <begin position="458"/>
        <end position="563"/>
    </location>
</feature>
<evidence type="ECO:0000256" key="9">
    <source>
        <dbReference type="ARBA" id="ARBA00022840"/>
    </source>
</evidence>
<keyword evidence="11 12" id="KW-0472">Membrane</keyword>
<dbReference type="RefSeq" id="WP_258384904.1">
    <property type="nucleotide sequence ID" value="NZ_CP091430.1"/>
</dbReference>
<evidence type="ECO:0000256" key="6">
    <source>
        <dbReference type="ARBA" id="ARBA00022679"/>
    </source>
</evidence>
<dbReference type="Proteomes" id="UP001057877">
    <property type="component" value="Chromosome"/>
</dbReference>
<dbReference type="PROSITE" id="PS50885">
    <property type="entry name" value="HAMP"/>
    <property type="match status" value="1"/>
</dbReference>
<dbReference type="SUPFAM" id="SSF55874">
    <property type="entry name" value="ATPase domain of HSP90 chaperone/DNA topoisomerase II/histidine kinase"/>
    <property type="match status" value="1"/>
</dbReference>
<sequence>MKRWMNWTFIRFKLKQKLYMSYLIVTIIPIMVLGIYSYTQSRQLLNEQAKQSIERNISTAESSIAYKMELYNNLIHLIVANGLIQDIVSVQSGEAVELSTLANQLREYLDPYFNMMLTSYHGIDKLTIYTESPLPEYGDYLRSANRVSDQSWYRDALRKFGIRWYFDESQQAAYAVSKFPETFLSGHHVLYVHVNVESIFMDAMKLLSDYGLVISDSNGAAAVTNARAASWFSEAPAEVREEGVTTINGIEFMVINKKIPKTDWTIHCYVPIDQVSGNAAPILYATFIVIGICIAILLIIISLFANGMLRRIYRLNHWMKRVENGGLELKIQNSSKDEIGELTDRFGNMLFRIRELIQEVRQKELHRLQAQMNPHFLYNTLSSINWKALQTKSYEISRIVTSLSKYYRTALNKGDHFISVTNELENVKSYLDIMLITDNYGFDVMYDIDNDVNRYDTINMILQPLVENAIKHGVHRKTDGRGMITISACLVEGCLQFAITDNGPGMKEELVQNVMKLRSAGYGLRNVQERIELFFGHGYGITVRGHREGEEGTTMLITVPLTVKDESRSI</sequence>
<evidence type="ECO:0000259" key="14">
    <source>
        <dbReference type="PROSITE" id="PS50885"/>
    </source>
</evidence>
<dbReference type="PANTHER" id="PTHR34220:SF7">
    <property type="entry name" value="SENSOR HISTIDINE KINASE YPDA"/>
    <property type="match status" value="1"/>
</dbReference>
<keyword evidence="5" id="KW-0597">Phosphoprotein</keyword>
<protein>
    <recommendedName>
        <fullName evidence="3">histidine kinase</fullName>
        <ecNumber evidence="3">2.7.13.3</ecNumber>
    </recommendedName>
</protein>
<feature type="domain" description="HAMP" evidence="14">
    <location>
        <begin position="306"/>
        <end position="358"/>
    </location>
</feature>
<evidence type="ECO:0000256" key="8">
    <source>
        <dbReference type="ARBA" id="ARBA00022777"/>
    </source>
</evidence>
<proteinExistence type="predicted"/>
<evidence type="ECO:0000256" key="11">
    <source>
        <dbReference type="ARBA" id="ARBA00023136"/>
    </source>
</evidence>
<dbReference type="SMART" id="SM00304">
    <property type="entry name" value="HAMP"/>
    <property type="match status" value="1"/>
</dbReference>
<comment type="catalytic activity">
    <reaction evidence="1">
        <text>ATP + protein L-histidine = ADP + protein N-phospho-L-histidine.</text>
        <dbReference type="EC" id="2.7.13.3"/>
    </reaction>
</comment>
<keyword evidence="7" id="KW-0547">Nucleotide-binding</keyword>
<evidence type="ECO:0000256" key="3">
    <source>
        <dbReference type="ARBA" id="ARBA00012438"/>
    </source>
</evidence>
<evidence type="ECO:0000256" key="1">
    <source>
        <dbReference type="ARBA" id="ARBA00000085"/>
    </source>
</evidence>
<dbReference type="Pfam" id="PF00672">
    <property type="entry name" value="HAMP"/>
    <property type="match status" value="1"/>
</dbReference>
<dbReference type="PANTHER" id="PTHR34220">
    <property type="entry name" value="SENSOR HISTIDINE KINASE YPDA"/>
    <property type="match status" value="1"/>
</dbReference>
<keyword evidence="12" id="KW-0812">Transmembrane</keyword>
<dbReference type="CDD" id="cd06225">
    <property type="entry name" value="HAMP"/>
    <property type="match status" value="1"/>
</dbReference>
<dbReference type="Gene3D" id="3.30.565.10">
    <property type="entry name" value="Histidine kinase-like ATPase, C-terminal domain"/>
    <property type="match status" value="1"/>
</dbReference>
<dbReference type="InterPro" id="IPR003660">
    <property type="entry name" value="HAMP_dom"/>
</dbReference>
<keyword evidence="16" id="KW-1185">Reference proteome</keyword>
<name>A0ABY5S4I9_9BACL</name>
<dbReference type="InterPro" id="IPR050640">
    <property type="entry name" value="Bact_2-comp_sensor_kinase"/>
</dbReference>
<comment type="subcellular location">
    <subcellularLocation>
        <location evidence="2">Cell membrane</location>
        <topology evidence="2">Multi-pass membrane protein</topology>
    </subcellularLocation>
</comment>
<organism evidence="15 16">
    <name type="scientific">Paenibacillus spongiae</name>
    <dbReference type="NCBI Taxonomy" id="2909671"/>
    <lineage>
        <taxon>Bacteria</taxon>
        <taxon>Bacillati</taxon>
        <taxon>Bacillota</taxon>
        <taxon>Bacilli</taxon>
        <taxon>Bacillales</taxon>
        <taxon>Paenibacillaceae</taxon>
        <taxon>Paenibacillus</taxon>
    </lineage>
</organism>
<evidence type="ECO:0000256" key="12">
    <source>
        <dbReference type="SAM" id="Phobius"/>
    </source>
</evidence>
<dbReference type="GO" id="GO:0016301">
    <property type="term" value="F:kinase activity"/>
    <property type="evidence" value="ECO:0007669"/>
    <property type="project" value="UniProtKB-KW"/>
</dbReference>
<accession>A0ABY5S4I9</accession>
<evidence type="ECO:0000259" key="13">
    <source>
        <dbReference type="PROSITE" id="PS50109"/>
    </source>
</evidence>
<evidence type="ECO:0000256" key="10">
    <source>
        <dbReference type="ARBA" id="ARBA00023012"/>
    </source>
</evidence>
<keyword evidence="6" id="KW-0808">Transferase</keyword>
<keyword evidence="12" id="KW-1133">Transmembrane helix</keyword>
<dbReference type="EC" id="2.7.13.3" evidence="3"/>
<dbReference type="Pfam" id="PF06580">
    <property type="entry name" value="His_kinase"/>
    <property type="match status" value="1"/>
</dbReference>
<keyword evidence="9" id="KW-0067">ATP-binding</keyword>
<feature type="transmembrane region" description="Helical" evidence="12">
    <location>
        <begin position="282"/>
        <end position="305"/>
    </location>
</feature>
<dbReference type="SUPFAM" id="SSF158472">
    <property type="entry name" value="HAMP domain-like"/>
    <property type="match status" value="1"/>
</dbReference>